<organism evidence="1 2">
    <name type="scientific">Phascolomyces articulosus</name>
    <dbReference type="NCBI Taxonomy" id="60185"/>
    <lineage>
        <taxon>Eukaryota</taxon>
        <taxon>Fungi</taxon>
        <taxon>Fungi incertae sedis</taxon>
        <taxon>Mucoromycota</taxon>
        <taxon>Mucoromycotina</taxon>
        <taxon>Mucoromycetes</taxon>
        <taxon>Mucorales</taxon>
        <taxon>Lichtheimiaceae</taxon>
        <taxon>Phascolomyces</taxon>
    </lineage>
</organism>
<keyword evidence="2" id="KW-1185">Reference proteome</keyword>
<reference evidence="1" key="2">
    <citation type="submission" date="2023-02" db="EMBL/GenBank/DDBJ databases">
        <authorList>
            <consortium name="DOE Joint Genome Institute"/>
            <person name="Mondo S.J."/>
            <person name="Chang Y."/>
            <person name="Wang Y."/>
            <person name="Ahrendt S."/>
            <person name="Andreopoulos W."/>
            <person name="Barry K."/>
            <person name="Beard J."/>
            <person name="Benny G.L."/>
            <person name="Blankenship S."/>
            <person name="Bonito G."/>
            <person name="Cuomo C."/>
            <person name="Desiro A."/>
            <person name="Gervers K.A."/>
            <person name="Hundley H."/>
            <person name="Kuo A."/>
            <person name="LaButti K."/>
            <person name="Lang B.F."/>
            <person name="Lipzen A."/>
            <person name="O'Donnell K."/>
            <person name="Pangilinan J."/>
            <person name="Reynolds N."/>
            <person name="Sandor L."/>
            <person name="Smith M.W."/>
            <person name="Tsang A."/>
            <person name="Grigoriev I.V."/>
            <person name="Stajich J.E."/>
            <person name="Spatafora J.W."/>
        </authorList>
    </citation>
    <scope>NUCLEOTIDE SEQUENCE</scope>
    <source>
        <strain evidence="1">RSA 2281</strain>
    </source>
</reference>
<proteinExistence type="predicted"/>
<sequence>MSSVALSAIPLTEDSHSICNSNETSNGGILMKGRLLCAIHMEWYSRRRASAHHETSDNHIRLRQSRLRWREFEAVLKVDRLELYLVTNLVIKTRRLAHVIYLNPENSKRSSKGYNSVRLTLVSPVDFIWSLQFRSYEDRNVSFLFASRTIRESQTWYMALYRRPTTKTTPIPALIDLYIPALDNLQIRLPLADLDFQYSNVRIQHVIHCALTLLDRQSVKPEEWHCDNVSLCWRFGNHTRFEWIPDNGYLLSPHLIEQVKFNFFV</sequence>
<dbReference type="Proteomes" id="UP001209540">
    <property type="component" value="Unassembled WGS sequence"/>
</dbReference>
<dbReference type="AlphaFoldDB" id="A0AAD5KCH0"/>
<accession>A0AAD5KCH0</accession>
<reference evidence="1" key="1">
    <citation type="journal article" date="2022" name="IScience">
        <title>Evolution of zygomycete secretomes and the origins of terrestrial fungal ecologies.</title>
        <authorList>
            <person name="Chang Y."/>
            <person name="Wang Y."/>
            <person name="Mondo S."/>
            <person name="Ahrendt S."/>
            <person name="Andreopoulos W."/>
            <person name="Barry K."/>
            <person name="Beard J."/>
            <person name="Benny G.L."/>
            <person name="Blankenship S."/>
            <person name="Bonito G."/>
            <person name="Cuomo C."/>
            <person name="Desiro A."/>
            <person name="Gervers K.A."/>
            <person name="Hundley H."/>
            <person name="Kuo A."/>
            <person name="LaButti K."/>
            <person name="Lang B.F."/>
            <person name="Lipzen A."/>
            <person name="O'Donnell K."/>
            <person name="Pangilinan J."/>
            <person name="Reynolds N."/>
            <person name="Sandor L."/>
            <person name="Smith M.E."/>
            <person name="Tsang A."/>
            <person name="Grigoriev I.V."/>
            <person name="Stajich J.E."/>
            <person name="Spatafora J.W."/>
        </authorList>
    </citation>
    <scope>NUCLEOTIDE SEQUENCE</scope>
    <source>
        <strain evidence="1">RSA 2281</strain>
    </source>
</reference>
<name>A0AAD5KCH0_9FUNG</name>
<evidence type="ECO:0000313" key="2">
    <source>
        <dbReference type="Proteomes" id="UP001209540"/>
    </source>
</evidence>
<evidence type="ECO:0000313" key="1">
    <source>
        <dbReference type="EMBL" id="KAI9266625.1"/>
    </source>
</evidence>
<evidence type="ECO:0008006" key="3">
    <source>
        <dbReference type="Google" id="ProtNLM"/>
    </source>
</evidence>
<gene>
    <name evidence="1" type="ORF">BDA99DRAFT_27247</name>
</gene>
<comment type="caution">
    <text evidence="1">The sequence shown here is derived from an EMBL/GenBank/DDBJ whole genome shotgun (WGS) entry which is preliminary data.</text>
</comment>
<dbReference type="EMBL" id="JAIXMP010000010">
    <property type="protein sequence ID" value="KAI9266625.1"/>
    <property type="molecule type" value="Genomic_DNA"/>
</dbReference>
<protein>
    <recommendedName>
        <fullName evidence="3">PH domain-containing protein</fullName>
    </recommendedName>
</protein>